<gene>
    <name evidence="8" type="ORF">Lalb_Chr05g0223011</name>
</gene>
<feature type="transmembrane region" description="Helical" evidence="7">
    <location>
        <begin position="238"/>
        <end position="264"/>
    </location>
</feature>
<evidence type="ECO:0000313" key="8">
    <source>
        <dbReference type="EMBL" id="KAE9613966.1"/>
    </source>
</evidence>
<evidence type="ECO:0000256" key="2">
    <source>
        <dbReference type="ARBA" id="ARBA00005982"/>
    </source>
</evidence>
<reference evidence="9" key="1">
    <citation type="journal article" date="2020" name="Nat. Commun.">
        <title>Genome sequence of the cluster root forming white lupin.</title>
        <authorList>
            <person name="Hufnagel B."/>
            <person name="Marques A."/>
            <person name="Soriano A."/>
            <person name="Marques L."/>
            <person name="Divol F."/>
            <person name="Doumas P."/>
            <person name="Sallet E."/>
            <person name="Mancinotti D."/>
            <person name="Carrere S."/>
            <person name="Marande W."/>
            <person name="Arribat S."/>
            <person name="Keller J."/>
            <person name="Huneau C."/>
            <person name="Blein T."/>
            <person name="Aime D."/>
            <person name="Laguerre M."/>
            <person name="Taylor J."/>
            <person name="Schubert V."/>
            <person name="Nelson M."/>
            <person name="Geu-Flores F."/>
            <person name="Crespi M."/>
            <person name="Gallardo-Guerrero K."/>
            <person name="Delaux P.-M."/>
            <person name="Salse J."/>
            <person name="Berges H."/>
            <person name="Guyot R."/>
            <person name="Gouzy J."/>
            <person name="Peret B."/>
        </authorList>
    </citation>
    <scope>NUCLEOTIDE SEQUENCE [LARGE SCALE GENOMIC DNA]</scope>
    <source>
        <strain evidence="9">cv. Amiga</strain>
    </source>
</reference>
<feature type="transmembrane region" description="Helical" evidence="7">
    <location>
        <begin position="517"/>
        <end position="537"/>
    </location>
</feature>
<feature type="transmembrane region" description="Helical" evidence="7">
    <location>
        <begin position="213"/>
        <end position="232"/>
    </location>
</feature>
<evidence type="ECO:0000313" key="9">
    <source>
        <dbReference type="Proteomes" id="UP000447434"/>
    </source>
</evidence>
<dbReference type="EMBL" id="WOCE01000005">
    <property type="protein sequence ID" value="KAE9613966.1"/>
    <property type="molecule type" value="Genomic_DNA"/>
</dbReference>
<feature type="transmembrane region" description="Helical" evidence="7">
    <location>
        <begin position="357"/>
        <end position="376"/>
    </location>
</feature>
<dbReference type="GO" id="GO:0022857">
    <property type="term" value="F:transmembrane transporter activity"/>
    <property type="evidence" value="ECO:0007669"/>
    <property type="project" value="InterPro"/>
</dbReference>
<proteinExistence type="inferred from homology"/>
<keyword evidence="3 7" id="KW-0812">Transmembrane</keyword>
<comment type="caution">
    <text evidence="8">The sequence shown here is derived from an EMBL/GenBank/DDBJ whole genome shotgun (WGS) entry which is preliminary data.</text>
</comment>
<feature type="transmembrane region" description="Helical" evidence="7">
    <location>
        <begin position="564"/>
        <end position="587"/>
    </location>
</feature>
<feature type="transmembrane region" description="Helical" evidence="7">
    <location>
        <begin position="439"/>
        <end position="456"/>
    </location>
</feature>
<protein>
    <submittedName>
        <fullName evidence="8">Putative proton-dependent oligopeptide transporter family, major facilitator superfamily</fullName>
    </submittedName>
</protein>
<dbReference type="Gene3D" id="1.20.1250.20">
    <property type="entry name" value="MFS general substrate transporter like domains"/>
    <property type="match status" value="1"/>
</dbReference>
<feature type="transmembrane region" description="Helical" evidence="7">
    <location>
        <begin position="163"/>
        <end position="183"/>
    </location>
</feature>
<comment type="subcellular location">
    <subcellularLocation>
        <location evidence="1">Membrane</location>
        <topology evidence="1">Multi-pass membrane protein</topology>
    </subcellularLocation>
</comment>
<organism evidence="8 9">
    <name type="scientific">Lupinus albus</name>
    <name type="common">White lupine</name>
    <name type="synonym">Lupinus termis</name>
    <dbReference type="NCBI Taxonomy" id="3870"/>
    <lineage>
        <taxon>Eukaryota</taxon>
        <taxon>Viridiplantae</taxon>
        <taxon>Streptophyta</taxon>
        <taxon>Embryophyta</taxon>
        <taxon>Tracheophyta</taxon>
        <taxon>Spermatophyta</taxon>
        <taxon>Magnoliopsida</taxon>
        <taxon>eudicotyledons</taxon>
        <taxon>Gunneridae</taxon>
        <taxon>Pentapetalae</taxon>
        <taxon>rosids</taxon>
        <taxon>fabids</taxon>
        <taxon>Fabales</taxon>
        <taxon>Fabaceae</taxon>
        <taxon>Papilionoideae</taxon>
        <taxon>50 kb inversion clade</taxon>
        <taxon>genistoids sensu lato</taxon>
        <taxon>core genistoids</taxon>
        <taxon>Genisteae</taxon>
        <taxon>Lupinus</taxon>
    </lineage>
</organism>
<comment type="similarity">
    <text evidence="2">Belongs to the major facilitator superfamily. Proton-dependent oligopeptide transporter (POT/PTR) (TC 2.A.17) family.</text>
</comment>
<evidence type="ECO:0000256" key="3">
    <source>
        <dbReference type="ARBA" id="ARBA00022692"/>
    </source>
</evidence>
<dbReference type="CDD" id="cd17416">
    <property type="entry name" value="MFS_NPF1_2"/>
    <property type="match status" value="1"/>
</dbReference>
<name>A0A6A4QKT3_LUPAL</name>
<evidence type="ECO:0000256" key="6">
    <source>
        <dbReference type="SAM" id="Coils"/>
    </source>
</evidence>
<keyword evidence="6" id="KW-0175">Coiled coil</keyword>
<dbReference type="GO" id="GO:0016020">
    <property type="term" value="C:membrane"/>
    <property type="evidence" value="ECO:0007669"/>
    <property type="project" value="UniProtKB-SubCell"/>
</dbReference>
<dbReference type="Pfam" id="PF00854">
    <property type="entry name" value="PTR2"/>
    <property type="match status" value="1"/>
</dbReference>
<accession>A0A6A4QKT3</accession>
<feature type="transmembrane region" description="Helical" evidence="7">
    <location>
        <begin position="396"/>
        <end position="418"/>
    </location>
</feature>
<evidence type="ECO:0000256" key="4">
    <source>
        <dbReference type="ARBA" id="ARBA00022989"/>
    </source>
</evidence>
<keyword evidence="5 7" id="KW-0472">Membrane</keyword>
<dbReference type="AlphaFoldDB" id="A0A6A4QKT3"/>
<dbReference type="OrthoDB" id="8904098at2759"/>
<dbReference type="PANTHER" id="PTHR11654">
    <property type="entry name" value="OLIGOPEPTIDE TRANSPORTER-RELATED"/>
    <property type="match status" value="1"/>
</dbReference>
<keyword evidence="4 7" id="KW-1133">Transmembrane helix</keyword>
<dbReference type="InterPro" id="IPR036259">
    <property type="entry name" value="MFS_trans_sf"/>
</dbReference>
<evidence type="ECO:0000256" key="1">
    <source>
        <dbReference type="ARBA" id="ARBA00004141"/>
    </source>
</evidence>
<dbReference type="Proteomes" id="UP000447434">
    <property type="component" value="Chromosome 5"/>
</dbReference>
<feature type="coiled-coil region" evidence="6">
    <location>
        <begin position="18"/>
        <end position="45"/>
    </location>
</feature>
<sequence>MCVLFFLNSKPTIITLWNKVLNISVQKLQKKMEISKEQEKATKNSTKNKGGFKTLPFIIANESFEKVANLGLHVNMILYLLYEYHFDPSTAAIILFLWFAASNFMPFFGAFLSDSCLGRFRVIAWGSVIALLGLVFLWLTAFIPQARPPHCKLHEEPCASPTGLQILFLCCSLALMAFGAGGVRPCSLAFGADQINNPENPQNKRILKSFFNWYYVSVGISIMLSMVFIVYIQVKAGWVVGFAVPVGLMSFSAIIFFLGSFMYIKVKPNKSLLTGFAQVIVAAWRNRHLALPPNNSDTWFFHNDSNLVKPTDKARFLNKACIIKNREKDLDSNGMPIEPWSLCTVRKVEEMKAIVKVLPIWSTNIIFAMIINQHSFSAVQASTMDRHVFNLEMPATSFSAFIFISLFLWVAIYDRILVPLISKYTKVEKGGGITLKKRIGTGLVLSCLAPAIAVLVERKRRDAAIREGLINNPKGVVNMSAMWLLPQHGLTGLAEGLTCVGQIELYYSQFPKTMSSIAVGLFYLGFGSGNLLASLIVKIVNDETKRGGKVSWLSSNLNKGHYDYYYALLSILSLVNLLWFIICSWAYGSMEDITSWDEDVGIELEQEKETSQNVDQNKQ</sequence>
<dbReference type="SUPFAM" id="SSF103473">
    <property type="entry name" value="MFS general substrate transporter"/>
    <property type="match status" value="1"/>
</dbReference>
<feature type="transmembrane region" description="Helical" evidence="7">
    <location>
        <begin position="91"/>
        <end position="111"/>
    </location>
</feature>
<keyword evidence="9" id="KW-1185">Reference proteome</keyword>
<evidence type="ECO:0000256" key="5">
    <source>
        <dbReference type="ARBA" id="ARBA00023136"/>
    </source>
</evidence>
<feature type="transmembrane region" description="Helical" evidence="7">
    <location>
        <begin position="123"/>
        <end position="143"/>
    </location>
</feature>
<dbReference type="InterPro" id="IPR000109">
    <property type="entry name" value="POT_fam"/>
</dbReference>
<evidence type="ECO:0000256" key="7">
    <source>
        <dbReference type="SAM" id="Phobius"/>
    </source>
</evidence>